<comment type="caution">
    <text evidence="3">The sequence shown here is derived from an EMBL/GenBank/DDBJ whole genome shotgun (WGS) entry which is preliminary data.</text>
</comment>
<accession>A0A4Y2QD40</accession>
<dbReference type="EMBL" id="BGPR01013495">
    <property type="protein sequence ID" value="GBN60946.1"/>
    <property type="molecule type" value="Genomic_DNA"/>
</dbReference>
<dbReference type="Proteomes" id="UP000499080">
    <property type="component" value="Unassembled WGS sequence"/>
</dbReference>
<dbReference type="AlphaFoldDB" id="A0A4Y2QD40"/>
<proteinExistence type="predicted"/>
<dbReference type="EMBL" id="BGPR01013517">
    <property type="protein sequence ID" value="GBN61006.1"/>
    <property type="molecule type" value="Genomic_DNA"/>
</dbReference>
<dbReference type="InterPro" id="IPR036397">
    <property type="entry name" value="RNaseH_sf"/>
</dbReference>
<organism evidence="3 5">
    <name type="scientific">Araneus ventricosus</name>
    <name type="common">Orbweaver spider</name>
    <name type="synonym">Epeira ventricosa</name>
    <dbReference type="NCBI Taxonomy" id="182803"/>
    <lineage>
        <taxon>Eukaryota</taxon>
        <taxon>Metazoa</taxon>
        <taxon>Ecdysozoa</taxon>
        <taxon>Arthropoda</taxon>
        <taxon>Chelicerata</taxon>
        <taxon>Arachnida</taxon>
        <taxon>Araneae</taxon>
        <taxon>Araneomorphae</taxon>
        <taxon>Entelegynae</taxon>
        <taxon>Araneoidea</taxon>
        <taxon>Araneidae</taxon>
        <taxon>Araneus</taxon>
    </lineage>
</organism>
<dbReference type="EMBL" id="BGPR01013500">
    <property type="protein sequence ID" value="GBN60963.1"/>
    <property type="molecule type" value="Genomic_DNA"/>
</dbReference>
<gene>
    <name evidence="3" type="ORF">AVEN_13750_1</name>
    <name evidence="2" type="ORF">AVEN_236735_1</name>
    <name evidence="4" type="ORF">AVEN_48602_1</name>
    <name evidence="1" type="ORF">AVEN_71643_1</name>
</gene>
<evidence type="ECO:0000313" key="3">
    <source>
        <dbReference type="EMBL" id="GBN60963.1"/>
    </source>
</evidence>
<dbReference type="Gene3D" id="3.30.420.10">
    <property type="entry name" value="Ribonuclease H-like superfamily/Ribonuclease H"/>
    <property type="match status" value="1"/>
</dbReference>
<dbReference type="PANTHER" id="PTHR47326:SF1">
    <property type="entry name" value="HTH PSQ-TYPE DOMAIN-CONTAINING PROTEIN"/>
    <property type="match status" value="1"/>
</dbReference>
<dbReference type="PANTHER" id="PTHR47326">
    <property type="entry name" value="TRANSPOSABLE ELEMENT TC3 TRANSPOSASE-LIKE PROTEIN"/>
    <property type="match status" value="1"/>
</dbReference>
<dbReference type="EMBL" id="BGPR01013499">
    <property type="protein sequence ID" value="GBN60962.1"/>
    <property type="molecule type" value="Genomic_DNA"/>
</dbReference>
<evidence type="ECO:0000313" key="5">
    <source>
        <dbReference type="Proteomes" id="UP000499080"/>
    </source>
</evidence>
<evidence type="ECO:0000313" key="2">
    <source>
        <dbReference type="EMBL" id="GBN60962.1"/>
    </source>
</evidence>
<reference evidence="3 5" key="1">
    <citation type="journal article" date="2019" name="Sci. Rep.">
        <title>Orb-weaving spider Araneus ventricosus genome elucidates the spidroin gene catalogue.</title>
        <authorList>
            <person name="Kono N."/>
            <person name="Nakamura H."/>
            <person name="Ohtoshi R."/>
            <person name="Moran D.A.P."/>
            <person name="Shinohara A."/>
            <person name="Yoshida Y."/>
            <person name="Fujiwara M."/>
            <person name="Mori M."/>
            <person name="Tomita M."/>
            <person name="Arakawa K."/>
        </authorList>
    </citation>
    <scope>NUCLEOTIDE SEQUENCE [LARGE SCALE GENOMIC DNA]</scope>
</reference>
<name>A0A4Y2QD40_ARAVE</name>
<evidence type="ECO:0000313" key="4">
    <source>
        <dbReference type="EMBL" id="GBN61006.1"/>
    </source>
</evidence>
<dbReference type="OrthoDB" id="9971063at2759"/>
<dbReference type="GO" id="GO:0003676">
    <property type="term" value="F:nucleic acid binding"/>
    <property type="evidence" value="ECO:0007669"/>
    <property type="project" value="InterPro"/>
</dbReference>
<sequence>MISLDVEHLQKFPSRSIGRGGPIPWPPRSPDITPFGLLLWGYVKSIVYQSPIRDTDEPKSRITVAIQTVDSAMLHRTWLEIHRLYVLRD</sequence>
<evidence type="ECO:0000313" key="1">
    <source>
        <dbReference type="EMBL" id="GBN60946.1"/>
    </source>
</evidence>
<protein>
    <submittedName>
        <fullName evidence="3">Uncharacterized protein</fullName>
    </submittedName>
</protein>
<keyword evidence="5" id="KW-1185">Reference proteome</keyword>